<dbReference type="InterPro" id="IPR025177">
    <property type="entry name" value="MciZ"/>
</dbReference>
<feature type="region of interest" description="Disordered" evidence="1">
    <location>
        <begin position="37"/>
        <end position="58"/>
    </location>
</feature>
<evidence type="ECO:0000313" key="2">
    <source>
        <dbReference type="EMBL" id="MDQ0111612.1"/>
    </source>
</evidence>
<protein>
    <recommendedName>
        <fullName evidence="4">Z-ring formation inhibitor MciZ</fullName>
    </recommendedName>
</protein>
<dbReference type="Proteomes" id="UP001229346">
    <property type="component" value="Unassembled WGS sequence"/>
</dbReference>
<evidence type="ECO:0000256" key="1">
    <source>
        <dbReference type="SAM" id="MobiDB-lite"/>
    </source>
</evidence>
<dbReference type="Pfam" id="PF13072">
    <property type="entry name" value="MciZ"/>
    <property type="match status" value="1"/>
</dbReference>
<evidence type="ECO:0008006" key="4">
    <source>
        <dbReference type="Google" id="ProtNLM"/>
    </source>
</evidence>
<proteinExistence type="predicted"/>
<dbReference type="EMBL" id="JAUSSU010000002">
    <property type="protein sequence ID" value="MDQ0111612.1"/>
    <property type="molecule type" value="Genomic_DNA"/>
</dbReference>
<organism evidence="2 3">
    <name type="scientific">Paenibacillus harenae</name>
    <dbReference type="NCBI Taxonomy" id="306543"/>
    <lineage>
        <taxon>Bacteria</taxon>
        <taxon>Bacillati</taxon>
        <taxon>Bacillota</taxon>
        <taxon>Bacilli</taxon>
        <taxon>Bacillales</taxon>
        <taxon>Paenibacillaceae</taxon>
        <taxon>Paenibacillus</taxon>
    </lineage>
</organism>
<evidence type="ECO:0000313" key="3">
    <source>
        <dbReference type="Proteomes" id="UP001229346"/>
    </source>
</evidence>
<accession>A0ABT9TX08</accession>
<gene>
    <name evidence="2" type="ORF">J2T15_001045</name>
</gene>
<sequence>MKQYVASNQLRLVGKAWEIRHQLRKLSASGGSHNKLLSDFTSGTAKRRPLTGLRSVSE</sequence>
<comment type="caution">
    <text evidence="2">The sequence shown here is derived from an EMBL/GenBank/DDBJ whole genome shotgun (WGS) entry which is preliminary data.</text>
</comment>
<name>A0ABT9TX08_PAEHA</name>
<keyword evidence="3" id="KW-1185">Reference proteome</keyword>
<reference evidence="2 3" key="1">
    <citation type="submission" date="2023-07" db="EMBL/GenBank/DDBJ databases">
        <title>Sorghum-associated microbial communities from plants grown in Nebraska, USA.</title>
        <authorList>
            <person name="Schachtman D."/>
        </authorList>
    </citation>
    <scope>NUCLEOTIDE SEQUENCE [LARGE SCALE GENOMIC DNA]</scope>
    <source>
        <strain evidence="2 3">CC482</strain>
    </source>
</reference>